<name>A0ABP3ZG60_9ACTN</name>
<sequence>MTAHTTGKSAAKPVAQQPETGWAEARRLRKKRVRTWLPAVEDRSGPPQDRTGPEWNIVRGED</sequence>
<gene>
    <name evidence="2" type="ORF">GCM10009549_39670</name>
</gene>
<feature type="region of interest" description="Disordered" evidence="1">
    <location>
        <begin position="37"/>
        <end position="62"/>
    </location>
</feature>
<dbReference type="EMBL" id="BAAAHG010000035">
    <property type="protein sequence ID" value="GAA0920813.1"/>
    <property type="molecule type" value="Genomic_DNA"/>
</dbReference>
<evidence type="ECO:0000256" key="1">
    <source>
        <dbReference type="SAM" id="MobiDB-lite"/>
    </source>
</evidence>
<dbReference type="RefSeq" id="WP_344051624.1">
    <property type="nucleotide sequence ID" value="NZ_BAAAHG010000035.1"/>
</dbReference>
<evidence type="ECO:0000313" key="3">
    <source>
        <dbReference type="Proteomes" id="UP001501005"/>
    </source>
</evidence>
<reference evidence="3" key="1">
    <citation type="journal article" date="2019" name="Int. J. Syst. Evol. Microbiol.">
        <title>The Global Catalogue of Microorganisms (GCM) 10K type strain sequencing project: providing services to taxonomists for standard genome sequencing and annotation.</title>
        <authorList>
            <consortium name="The Broad Institute Genomics Platform"/>
            <consortium name="The Broad Institute Genome Sequencing Center for Infectious Disease"/>
            <person name="Wu L."/>
            <person name="Ma J."/>
        </authorList>
    </citation>
    <scope>NUCLEOTIDE SEQUENCE [LARGE SCALE GENOMIC DNA]</scope>
    <source>
        <strain evidence="3">JCM 10673</strain>
    </source>
</reference>
<protein>
    <submittedName>
        <fullName evidence="2">Uncharacterized protein</fullName>
    </submittedName>
</protein>
<comment type="caution">
    <text evidence="2">The sequence shown here is derived from an EMBL/GenBank/DDBJ whole genome shotgun (WGS) entry which is preliminary data.</text>
</comment>
<accession>A0ABP3ZG60</accession>
<keyword evidence="3" id="KW-1185">Reference proteome</keyword>
<organism evidence="2 3">
    <name type="scientific">Streptomyces thermoalcalitolerans</name>
    <dbReference type="NCBI Taxonomy" id="65605"/>
    <lineage>
        <taxon>Bacteria</taxon>
        <taxon>Bacillati</taxon>
        <taxon>Actinomycetota</taxon>
        <taxon>Actinomycetes</taxon>
        <taxon>Kitasatosporales</taxon>
        <taxon>Streptomycetaceae</taxon>
        <taxon>Streptomyces</taxon>
    </lineage>
</organism>
<dbReference type="Proteomes" id="UP001501005">
    <property type="component" value="Unassembled WGS sequence"/>
</dbReference>
<evidence type="ECO:0000313" key="2">
    <source>
        <dbReference type="EMBL" id="GAA0920813.1"/>
    </source>
</evidence>
<proteinExistence type="predicted"/>
<feature type="region of interest" description="Disordered" evidence="1">
    <location>
        <begin position="1"/>
        <end position="24"/>
    </location>
</feature>